<dbReference type="Proteomes" id="UP000237608">
    <property type="component" value="Unassembled WGS sequence"/>
</dbReference>
<dbReference type="GO" id="GO:0009306">
    <property type="term" value="P:protein secretion"/>
    <property type="evidence" value="ECO:0007669"/>
    <property type="project" value="InterPro"/>
</dbReference>
<dbReference type="GO" id="GO:0005886">
    <property type="term" value="C:plasma membrane"/>
    <property type="evidence" value="ECO:0007669"/>
    <property type="project" value="InterPro"/>
</dbReference>
<feature type="domain" description="Translocation and assembly module TamB C-terminal" evidence="6">
    <location>
        <begin position="994"/>
        <end position="1418"/>
    </location>
</feature>
<comment type="caution">
    <text evidence="7">The sequence shown here is derived from an EMBL/GenBank/DDBJ whole genome shotgun (WGS) entry which is preliminary data.</text>
</comment>
<evidence type="ECO:0000256" key="5">
    <source>
        <dbReference type="SAM" id="MobiDB-lite"/>
    </source>
</evidence>
<evidence type="ECO:0000313" key="8">
    <source>
        <dbReference type="Proteomes" id="UP000237608"/>
    </source>
</evidence>
<keyword evidence="2" id="KW-0812">Transmembrane</keyword>
<evidence type="ECO:0000259" key="6">
    <source>
        <dbReference type="Pfam" id="PF04357"/>
    </source>
</evidence>
<proteinExistence type="predicted"/>
<gene>
    <name evidence="7" type="ORF">BTO13_02500</name>
</gene>
<organism evidence="7 8">
    <name type="scientific">Polaribacter gangjinensis</name>
    <dbReference type="NCBI Taxonomy" id="574710"/>
    <lineage>
        <taxon>Bacteria</taxon>
        <taxon>Pseudomonadati</taxon>
        <taxon>Bacteroidota</taxon>
        <taxon>Flavobacteriia</taxon>
        <taxon>Flavobacteriales</taxon>
        <taxon>Flavobacteriaceae</taxon>
    </lineage>
</organism>
<dbReference type="Pfam" id="PF04357">
    <property type="entry name" value="TamB"/>
    <property type="match status" value="1"/>
</dbReference>
<dbReference type="EMBL" id="MSCL01000001">
    <property type="protein sequence ID" value="PQJ76098.1"/>
    <property type="molecule type" value="Genomic_DNA"/>
</dbReference>
<evidence type="ECO:0000256" key="2">
    <source>
        <dbReference type="ARBA" id="ARBA00022692"/>
    </source>
</evidence>
<keyword evidence="4" id="KW-0472">Membrane</keyword>
<evidence type="ECO:0000256" key="3">
    <source>
        <dbReference type="ARBA" id="ARBA00022989"/>
    </source>
</evidence>
<comment type="subcellular location">
    <subcellularLocation>
        <location evidence="1">Membrane</location>
        <topology evidence="1">Single-pass membrane protein</topology>
    </subcellularLocation>
</comment>
<sequence>MIFSIPFVQTKIGTYFTKIINEDFKTNIVIEKVDFSFIGSVNLKGVKIKDHHQDTLIYVSKLRTSLVNFKRILDNQVNLKNISLDGVDFHLKTYKGETNDNLSIFIELFDDGKPRDSLTPPFILKSSNIYINNLNFRVVDANNIDSISYQIFKAGGNLQDFSVVGPDFSTKIRGLYFTDSYNLQVTNLSTDFKYTLSGMNFKNTTLQTQFSSINGDIKLSYKREDLVDFNNKVNIKAKFSESSLAIKDLQKFYGELSGEHNIDFRGNLNGTLNNFGLEKFKLTTNGGIKIEGDLSFVNAVNTENGFVFQGDFKNLIATQKELKSILPNLLGKTLPSSFDKLGQFNIQGNVFATPTQVIADVTLNSSIGKAIADLEIGNVDNIDFATYSGNVSLESFRIGAIFNDPTFGKVSLKGTVKGSGFRLDNINTKFNGAISQMVYNDYNYKNITANGQYQNNKFDGVLAIDDANFKMKFNGLADLSAKVNRFDFKSEITYLNLKNTNLFSRDSISKLKGTIEIDVEGNTFDDIVGNATFKDIFYTNEKQEFSFKEFKFTSSIKDSIKTIEVKSEDIADGYLTGKFSFDEIVQVSQNALGSIYNNYEPYKVAPNQYLDFNFTIYNQIVSVFFPEVSIDNNTKIKGKIQSNKNQLKLTISSPKIDAYGNELKDVLLRTDNQNPLYNSHLTASEVNTKYYNVSKLNLLNRTENDTLFFKSEFKGGANNNEDFNLDFYYTINKEKKSVLGFEESTFVFKNTAWKINPDEKNSDKITFDLKNDEFSFSQFKIVSGEQKIEFTGSLRGSNEIFLLADFNKVNLESFLPKIDSLSLKGKVTGHLDFIKKDNVYNPEAILVIKDFEINKFKQGELAINIKGDNSYQKYSVDMSINNEKARSIAAIGSIDFSDKKPLIDLEVFLEDYTLEAFSPLGQDVISSLRGNVSGNFTLIGFLGNPEMEGYLRLKNAGLKFPYLNVDYDFEGESTISLLEQSFILEDLKIFDTKHKTRGILSGNISHRNFEQWFLDLKIDTKNLLVLDTENTEDALFYGTAFMDGSATISGLTDQLSIEINGKTNPKTVFVVPLKDIETVDSFGLIHFKSDALKIEQRQREAAEEAIKGLTLNIDIEVTKDAEAQVVIDEVYGSKLTGRGSGDLQIRINTRGMFNMFGDFTIDSGVYDFKYGGIINKPFIIQKGGTVSWNGNPYEANLDVTAIYKAKANPGVLLENYNSTRKENIDLVTRISGGLFSSKQELDIKLTNVDPTIANELEFILNDNNINEKTTQFISLLAFGTFRNPDRVSFDINNSITGTASSAIAAAFSSLLNSPDSKFQLGFDYQQGNNNINNLIINDQVDVSFSTQLSDRVIINGELGVPVGSQTQASVIGEVKVEFLLNKEGNFRGVIFNRQNEIQYTTEEIGYTQGIGLTYQVNFNNFSELLTRIRRKIKLKKEPSKTETVKKEAEKENNSGD</sequence>
<reference evidence="7 8" key="1">
    <citation type="submission" date="2016-12" db="EMBL/GenBank/DDBJ databases">
        <title>Trade-off between light-utilization and light-protection in marine flavobacteria.</title>
        <authorList>
            <person name="Kumagai Y."/>
            <person name="Yoshizawa S."/>
            <person name="Kogure K."/>
            <person name="Iwasaki W."/>
        </authorList>
    </citation>
    <scope>NUCLEOTIDE SEQUENCE [LARGE SCALE GENOMIC DNA]</scope>
    <source>
        <strain evidence="7 8">KCTC 22729</strain>
    </source>
</reference>
<evidence type="ECO:0000256" key="1">
    <source>
        <dbReference type="ARBA" id="ARBA00004167"/>
    </source>
</evidence>
<feature type="region of interest" description="Disordered" evidence="5">
    <location>
        <begin position="1436"/>
        <end position="1456"/>
    </location>
</feature>
<protein>
    <submittedName>
        <fullName evidence="7">DUF490 domain-containing protein</fullName>
    </submittedName>
</protein>
<accession>A0A2S7WEN3</accession>
<keyword evidence="8" id="KW-1185">Reference proteome</keyword>
<name>A0A2S7WEN3_9FLAO</name>
<evidence type="ECO:0000256" key="4">
    <source>
        <dbReference type="ARBA" id="ARBA00023136"/>
    </source>
</evidence>
<dbReference type="InterPro" id="IPR007452">
    <property type="entry name" value="TamB_C"/>
</dbReference>
<evidence type="ECO:0000313" key="7">
    <source>
        <dbReference type="EMBL" id="PQJ76098.1"/>
    </source>
</evidence>
<keyword evidence="3" id="KW-1133">Transmembrane helix</keyword>